<reference evidence="2 3" key="1">
    <citation type="submission" date="2018-01" db="EMBL/GenBank/DDBJ databases">
        <title>G. obscuriglobus.</title>
        <authorList>
            <person name="Franke J."/>
            <person name="Blomberg W."/>
            <person name="Selmecki A."/>
        </authorList>
    </citation>
    <scope>NUCLEOTIDE SEQUENCE [LARGE SCALE GENOMIC DNA]</scope>
    <source>
        <strain evidence="2 3">DSM 5831</strain>
    </source>
</reference>
<organism evidence="2 3">
    <name type="scientific">Gemmata obscuriglobus</name>
    <dbReference type="NCBI Taxonomy" id="114"/>
    <lineage>
        <taxon>Bacteria</taxon>
        <taxon>Pseudomonadati</taxon>
        <taxon>Planctomycetota</taxon>
        <taxon>Planctomycetia</taxon>
        <taxon>Gemmatales</taxon>
        <taxon>Gemmataceae</taxon>
        <taxon>Gemmata</taxon>
    </lineage>
</organism>
<feature type="region of interest" description="Disordered" evidence="1">
    <location>
        <begin position="739"/>
        <end position="790"/>
    </location>
</feature>
<keyword evidence="3" id="KW-1185">Reference proteome</keyword>
<dbReference type="Pfam" id="PF06074">
    <property type="entry name" value="Portal_Mu"/>
    <property type="match status" value="1"/>
</dbReference>
<dbReference type="KEGG" id="gog:C1280_18120"/>
<feature type="region of interest" description="Disordered" evidence="1">
    <location>
        <begin position="1033"/>
        <end position="1064"/>
    </location>
</feature>
<feature type="compositionally biased region" description="Basic and acidic residues" evidence="1">
    <location>
        <begin position="1140"/>
        <end position="1150"/>
    </location>
</feature>
<name>A0A2Z3H4V5_9BACT</name>
<evidence type="ECO:0000256" key="1">
    <source>
        <dbReference type="SAM" id="MobiDB-lite"/>
    </source>
</evidence>
<feature type="compositionally biased region" description="Basic and acidic residues" evidence="1">
    <location>
        <begin position="1122"/>
        <end position="1131"/>
    </location>
</feature>
<dbReference type="RefSeq" id="WP_109571080.1">
    <property type="nucleotide sequence ID" value="NZ_CP025958.1"/>
</dbReference>
<feature type="region of interest" description="Disordered" evidence="1">
    <location>
        <begin position="516"/>
        <end position="550"/>
    </location>
</feature>
<feature type="region of interest" description="Disordered" evidence="1">
    <location>
        <begin position="1096"/>
        <end position="1175"/>
    </location>
</feature>
<feature type="region of interest" description="Disordered" evidence="1">
    <location>
        <begin position="431"/>
        <end position="480"/>
    </location>
</feature>
<accession>A0A2Z3H4V5</accession>
<sequence length="1365" mass="148556">MAIDKPVLWGADGNPLSQEGALLSPNALNVAQVIQNAGKMYSHTWDEAMRDAPQNALAMRRDPFYRSMLQERTSPTQNLDWEVAVPNEDDPVHRLQRDTLQRAWEELPDKPNLMYSLLDGALWWGRSGQQGMWGQSDSGLTNWLYHEPVHGDSIQHQWDRTPVILVSWQAKQKLERDDPECIISSSTRGAYGLRLYKPEYRKRFILHTHVREASDYYEGEMAGGVHGVGLRSWAYWGDYVRRDILAAMLGFMNSTGMMDLVIINYPDGNVEAEKRAIANAKKISGKLVLICPRDPSKDWPAVEQVPMNTAGVEVVQNLLENYFDRYTRELFVGQNMSNGGGGPGGLEGDGRAELAGDTKFQLCKTDARRLAETLTRDWLVPCRDYNFPGSKVPVTMKPILADPKAKEKAQNISVCVANGIEIEEDEARRALGFSKPREGKKTIGAKPAADPTNPTAPPGDGGAVARPPQPPKPDGGHDLATDFLQRIGRLEDLLMYRLNQPPWPGAVFDEQRHRWVNKDGSDGPQGGRATTAGNGNGQPAPQLGDADRDDIANGIDADVRAWKGEEIPPGLVQRAKDVALTIAAKTYIWATQATHSKAMATLGEVMGAVFDTPADMMKLGYNPSTSSGTSGAGVADPVKANLNDAFGVGVSGHLVASVASKVLVKAAYWVRNRTQKGEQPTALSLVALLYEGDQEPDGFFEWAEFIATVLQRTAKGIGSDAQMPDAATVERNLRALVEERQKAEGDDDLTGYAWDESQVKRDGDGQFAPKNGGEYGPDHPRTRKGRPVPRSAIRLAATSPDDADEIRKRLSVPAEREKFDAAVKAEKRRIGDARRKKRLDLAGKAAAAEGDRIGKMPAAARRLKLDGLAAELSQAANAIRSAHTVKQAKTELKAVKKRIATAAKDVRKAFGEEATRYAGTLGVPDRIAKEIGRGIASAAKYDNVPPLPTDAIEDALGEVNSAWSSGRRRDALKNLTDAFDASLDTSRVAAAVKDWAGDGGYAREILERALELRVDEIDPKRGESAAAYKQRLENDHGFKNLPQPEAGESAKDYSYTPDIENTRSDRSDAVAANWLSGFADHIAKAFGSGRATTSYDWDAGDHPRGQPDNAGQFAPKGGGTKESGDRPKADAGGRATTGNLRDRLNDKDDPINADAGRSGRATTHADKASKRNRPKAVGVAGVVDVARSRRIKKAHKVEQEVAVAVEGANLPDSEPADVVYMPDARGKPITDPAESKRWLAQRAKVLAAHNKRQAGQELTAAERSLAEVAETVLSNPAHFFEVKTLQKARQNRVRMTADALDKKRAWQAKYNVVFSVVIVDERKGSKHSGHRVYVAPATLEKTVSLADCVKVGSIAEVLKHARGGS</sequence>
<protein>
    <submittedName>
        <fullName evidence="2">Uncharacterized protein</fullName>
    </submittedName>
</protein>
<dbReference type="Proteomes" id="UP000245802">
    <property type="component" value="Chromosome"/>
</dbReference>
<proteinExistence type="predicted"/>
<gene>
    <name evidence="2" type="ORF">C1280_18120</name>
</gene>
<dbReference type="OrthoDB" id="290370at2"/>
<evidence type="ECO:0000313" key="3">
    <source>
        <dbReference type="Proteomes" id="UP000245802"/>
    </source>
</evidence>
<evidence type="ECO:0000313" key="2">
    <source>
        <dbReference type="EMBL" id="AWM38717.1"/>
    </source>
</evidence>
<dbReference type="EMBL" id="CP025958">
    <property type="protein sequence ID" value="AWM38717.1"/>
    <property type="molecule type" value="Genomic_DNA"/>
</dbReference>
<dbReference type="InterPro" id="IPR009279">
    <property type="entry name" value="Portal_Mu"/>
</dbReference>